<dbReference type="EMBL" id="KZ679677">
    <property type="protein sequence ID" value="PTB57864.1"/>
    <property type="molecule type" value="Genomic_DNA"/>
</dbReference>
<keyword evidence="2" id="KW-1185">Reference proteome</keyword>
<dbReference type="Proteomes" id="UP000241690">
    <property type="component" value="Unassembled WGS sequence"/>
</dbReference>
<protein>
    <submittedName>
        <fullName evidence="1">Uncharacterized protein</fullName>
    </submittedName>
</protein>
<organism evidence="1 2">
    <name type="scientific">Trichoderma harzianum CBS 226.95</name>
    <dbReference type="NCBI Taxonomy" id="983964"/>
    <lineage>
        <taxon>Eukaryota</taxon>
        <taxon>Fungi</taxon>
        <taxon>Dikarya</taxon>
        <taxon>Ascomycota</taxon>
        <taxon>Pezizomycotina</taxon>
        <taxon>Sordariomycetes</taxon>
        <taxon>Hypocreomycetidae</taxon>
        <taxon>Hypocreales</taxon>
        <taxon>Hypocreaceae</taxon>
        <taxon>Trichoderma</taxon>
    </lineage>
</organism>
<dbReference type="RefSeq" id="XP_024777541.1">
    <property type="nucleotide sequence ID" value="XM_024914483.1"/>
</dbReference>
<dbReference type="GeneID" id="36623048"/>
<name>A0A2T4AL99_TRIHA</name>
<reference evidence="1 2" key="1">
    <citation type="submission" date="2016-07" db="EMBL/GenBank/DDBJ databases">
        <title>Multiple horizontal gene transfer events from other fungi enriched the ability of initially mycotrophic Trichoderma (Ascomycota) to feed on dead plant biomass.</title>
        <authorList>
            <consortium name="DOE Joint Genome Institute"/>
            <person name="Aerts A."/>
            <person name="Atanasova L."/>
            <person name="Chenthamara K."/>
            <person name="Zhang J."/>
            <person name="Grujic M."/>
            <person name="Henrissat B."/>
            <person name="Kuo A."/>
            <person name="Salamov A."/>
            <person name="Lipzen A."/>
            <person name="Labutti K."/>
            <person name="Barry K."/>
            <person name="Miao Y."/>
            <person name="Rahimi M.J."/>
            <person name="Shen Q."/>
            <person name="Grigoriev I.V."/>
            <person name="Kubicek C.P."/>
            <person name="Druzhinina I.S."/>
        </authorList>
    </citation>
    <scope>NUCLEOTIDE SEQUENCE [LARGE SCALE GENOMIC DNA]</scope>
    <source>
        <strain evidence="1 2">CBS 226.95</strain>
    </source>
</reference>
<accession>A0A2T4AL99</accession>
<dbReference type="AlphaFoldDB" id="A0A2T4AL99"/>
<gene>
    <name evidence="1" type="ORF">M431DRAFT_351679</name>
</gene>
<sequence length="119" mass="13699">MNGKRHAWPPQPIYASHGLRLHRHRHRRQKLCKVPSCFVVGIRCAINYRRRRPHHRGAIDEEQRLAFGWLKSSVVCFSAASLVPDAGSKLTSTVMCISWIQEAELESIFFSIYSLPSEQ</sequence>
<proteinExistence type="predicted"/>
<evidence type="ECO:0000313" key="1">
    <source>
        <dbReference type="EMBL" id="PTB57864.1"/>
    </source>
</evidence>
<evidence type="ECO:0000313" key="2">
    <source>
        <dbReference type="Proteomes" id="UP000241690"/>
    </source>
</evidence>